<dbReference type="RefSeq" id="WP_194452374.1">
    <property type="nucleotide sequence ID" value="NZ_CP063849.1"/>
</dbReference>
<evidence type="ECO:0000313" key="1">
    <source>
        <dbReference type="EMBL" id="QOY90716.1"/>
    </source>
</evidence>
<proteinExistence type="predicted"/>
<protein>
    <recommendedName>
        <fullName evidence="3">DUF2188 domain-containing protein</fullName>
    </recommendedName>
</protein>
<sequence length="69" mass="7597">MVRANAAEVFWDASKSVWVVRIHVGAEAVRRTCKGTGHDADETALRSLAHQTAQDEGYELEDSAVSIQR</sequence>
<accession>A0A7S7NVW9</accession>
<evidence type="ECO:0000313" key="2">
    <source>
        <dbReference type="Proteomes" id="UP000593892"/>
    </source>
</evidence>
<keyword evidence="2" id="KW-1185">Reference proteome</keyword>
<evidence type="ECO:0008006" key="3">
    <source>
        <dbReference type="Google" id="ProtNLM"/>
    </source>
</evidence>
<organism evidence="1 2">
    <name type="scientific">Paludibaculum fermentans</name>
    <dbReference type="NCBI Taxonomy" id="1473598"/>
    <lineage>
        <taxon>Bacteria</taxon>
        <taxon>Pseudomonadati</taxon>
        <taxon>Acidobacteriota</taxon>
        <taxon>Terriglobia</taxon>
        <taxon>Bryobacterales</taxon>
        <taxon>Bryobacteraceae</taxon>
        <taxon>Paludibaculum</taxon>
    </lineage>
</organism>
<name>A0A7S7NVW9_PALFE</name>
<dbReference type="EMBL" id="CP063849">
    <property type="protein sequence ID" value="QOY90716.1"/>
    <property type="molecule type" value="Genomic_DNA"/>
</dbReference>
<reference evidence="1 2" key="1">
    <citation type="submission" date="2020-10" db="EMBL/GenBank/DDBJ databases">
        <title>Complete genome sequence of Paludibaculum fermentans P105T, a facultatively anaerobic acidobacterium capable of dissimilatory Fe(III) reduction.</title>
        <authorList>
            <person name="Dedysh S.N."/>
            <person name="Beletsky A.V."/>
            <person name="Kulichevskaya I.S."/>
            <person name="Mardanov A.V."/>
            <person name="Ravin N.V."/>
        </authorList>
    </citation>
    <scope>NUCLEOTIDE SEQUENCE [LARGE SCALE GENOMIC DNA]</scope>
    <source>
        <strain evidence="1 2">P105</strain>
    </source>
</reference>
<dbReference type="Proteomes" id="UP000593892">
    <property type="component" value="Chromosome"/>
</dbReference>
<dbReference type="KEGG" id="pfer:IRI77_12450"/>
<dbReference type="AlphaFoldDB" id="A0A7S7NVW9"/>
<gene>
    <name evidence="1" type="ORF">IRI77_12450</name>
</gene>